<sequence length="215" mass="22866">MNRLQAELQRLYPPPSTTQEGDRVRALLLELARPADWDTLGQLWRGVQADLQLPAPGIAVSGTDGLQLWFSLQQPVSAARAADFLARLQARYLPGIAPARVRALATVPAIPAQDAATGNWSAFVAPDLAPVFADTPWLDIPPGADGQADLLARLAPIKPAAFEAAMQALAPAAAPRPDAGTDVNPRQFLQRVLNDETAPLALRVDAAKALLGREP</sequence>
<dbReference type="RefSeq" id="WP_310329168.1">
    <property type="nucleotide sequence ID" value="NZ_JAVDXV010000004.1"/>
</dbReference>
<evidence type="ECO:0008006" key="3">
    <source>
        <dbReference type="Google" id="ProtNLM"/>
    </source>
</evidence>
<gene>
    <name evidence="1" type="ORF">J2X21_002634</name>
</gene>
<evidence type="ECO:0000313" key="2">
    <source>
        <dbReference type="Proteomes" id="UP001180825"/>
    </source>
</evidence>
<protein>
    <recommendedName>
        <fullName evidence="3">DUF721 domain-containing protein</fullName>
    </recommendedName>
</protein>
<organism evidence="1 2">
    <name type="scientific">Roseateles asaccharophilus</name>
    <dbReference type="NCBI Taxonomy" id="582607"/>
    <lineage>
        <taxon>Bacteria</taxon>
        <taxon>Pseudomonadati</taxon>
        <taxon>Pseudomonadota</taxon>
        <taxon>Betaproteobacteria</taxon>
        <taxon>Burkholderiales</taxon>
        <taxon>Sphaerotilaceae</taxon>
        <taxon>Roseateles</taxon>
    </lineage>
</organism>
<reference evidence="1 2" key="1">
    <citation type="submission" date="2023-07" db="EMBL/GenBank/DDBJ databases">
        <title>Sorghum-associated microbial communities from plants grown in Nebraska, USA.</title>
        <authorList>
            <person name="Schachtman D."/>
        </authorList>
    </citation>
    <scope>NUCLEOTIDE SEQUENCE [LARGE SCALE GENOMIC DNA]</scope>
    <source>
        <strain evidence="1 2">BE316</strain>
    </source>
</reference>
<keyword evidence="2" id="KW-1185">Reference proteome</keyword>
<proteinExistence type="predicted"/>
<dbReference type="EMBL" id="JAVDXV010000004">
    <property type="protein sequence ID" value="MDR7333500.1"/>
    <property type="molecule type" value="Genomic_DNA"/>
</dbReference>
<dbReference type="Proteomes" id="UP001180825">
    <property type="component" value="Unassembled WGS sequence"/>
</dbReference>
<evidence type="ECO:0000313" key="1">
    <source>
        <dbReference type="EMBL" id="MDR7333500.1"/>
    </source>
</evidence>
<accession>A0ABU2A920</accession>
<comment type="caution">
    <text evidence="1">The sequence shown here is derived from an EMBL/GenBank/DDBJ whole genome shotgun (WGS) entry which is preliminary data.</text>
</comment>
<name>A0ABU2A920_9BURK</name>